<evidence type="ECO:0000313" key="2">
    <source>
        <dbReference type="EMBL" id="EUA54762.1"/>
    </source>
</evidence>
<feature type="region of interest" description="Disordered" evidence="1">
    <location>
        <begin position="1"/>
        <end position="22"/>
    </location>
</feature>
<evidence type="ECO:0000256" key="1">
    <source>
        <dbReference type="SAM" id="MobiDB-lite"/>
    </source>
</evidence>
<protein>
    <submittedName>
        <fullName evidence="2">Uncharacterized protein</fullName>
    </submittedName>
</protein>
<sequence>MGGFAGDAAGPVGGQEHETPRMVFGCERDVERSARGEVAGAVGVSSRRTVSSPRLARPRRSVPRVPPGPRR</sequence>
<accession>X8CEF3</accession>
<dbReference type="AlphaFoldDB" id="X8CEF3"/>
<gene>
    <name evidence="2" type="ORF">I553_1621</name>
</gene>
<feature type="region of interest" description="Disordered" evidence="1">
    <location>
        <begin position="34"/>
        <end position="71"/>
    </location>
</feature>
<proteinExistence type="predicted"/>
<name>X8CEF3_MYCXE</name>
<comment type="caution">
    <text evidence="2">The sequence shown here is derived from an EMBL/GenBank/DDBJ whole genome shotgun (WGS) entry which is preliminary data.</text>
</comment>
<reference evidence="2" key="1">
    <citation type="submission" date="2014-01" db="EMBL/GenBank/DDBJ databases">
        <authorList>
            <person name="Brown-Elliot B."/>
            <person name="Wallace R."/>
            <person name="Lenaerts A."/>
            <person name="Ordway D."/>
            <person name="DeGroote M.A."/>
            <person name="Parker T."/>
            <person name="Sizemore C."/>
            <person name="Tallon L.J."/>
            <person name="Sadzewicz L.K."/>
            <person name="Sengamalay N."/>
            <person name="Fraser C.M."/>
            <person name="Hine E."/>
            <person name="Shefchek K.A."/>
            <person name="Das S.P."/>
            <person name="Tettelin H."/>
        </authorList>
    </citation>
    <scope>NUCLEOTIDE SEQUENCE [LARGE SCALE GENOMIC DNA]</scope>
    <source>
        <strain evidence="2">4042</strain>
    </source>
</reference>
<dbReference type="EMBL" id="JAOB01000032">
    <property type="protein sequence ID" value="EUA54762.1"/>
    <property type="molecule type" value="Genomic_DNA"/>
</dbReference>
<organism evidence="2">
    <name type="scientific">Mycobacterium xenopi 4042</name>
    <dbReference type="NCBI Taxonomy" id="1299334"/>
    <lineage>
        <taxon>Bacteria</taxon>
        <taxon>Bacillati</taxon>
        <taxon>Actinomycetota</taxon>
        <taxon>Actinomycetes</taxon>
        <taxon>Mycobacteriales</taxon>
        <taxon>Mycobacteriaceae</taxon>
        <taxon>Mycobacterium</taxon>
    </lineage>
</organism>